<evidence type="ECO:0000313" key="2">
    <source>
        <dbReference type="Proteomes" id="UP000479190"/>
    </source>
</evidence>
<evidence type="ECO:0000313" key="1">
    <source>
        <dbReference type="EMBL" id="CAB0041802.1"/>
    </source>
</evidence>
<keyword evidence="2" id="KW-1185">Reference proteome</keyword>
<sequence>MDTAIYASPTVRSCISVLNTPQKAPMARAYDEPGPALMLVKKQYQLLSKTIWRAMTYLQPMKLIVRWYRSLTFLPLKKQFQLLSKTIWCHYFDTHEYIVTHLMTLRPRDILQVIEFENVVNYALPRNEESDPEFDYDIVREFRQYEVQLPLAMNPILDRGHEPQKLRLRRRPRARPYIGQQLLADAYPIAPIEPVPLRELAALALNDDNLQRPLIAGELLARVIVQL</sequence>
<dbReference type="AlphaFoldDB" id="A0A6H5IX93"/>
<dbReference type="EMBL" id="CADCXV010001130">
    <property type="protein sequence ID" value="CAB0041802.1"/>
    <property type="molecule type" value="Genomic_DNA"/>
</dbReference>
<reference evidence="1 2" key="1">
    <citation type="submission" date="2020-02" db="EMBL/GenBank/DDBJ databases">
        <authorList>
            <person name="Ferguson B K."/>
        </authorList>
    </citation>
    <scope>NUCLEOTIDE SEQUENCE [LARGE SCALE GENOMIC DNA]</scope>
</reference>
<dbReference type="Proteomes" id="UP000479190">
    <property type="component" value="Unassembled WGS sequence"/>
</dbReference>
<name>A0A6H5IX93_9HYME</name>
<organism evidence="1 2">
    <name type="scientific">Trichogramma brassicae</name>
    <dbReference type="NCBI Taxonomy" id="86971"/>
    <lineage>
        <taxon>Eukaryota</taxon>
        <taxon>Metazoa</taxon>
        <taxon>Ecdysozoa</taxon>
        <taxon>Arthropoda</taxon>
        <taxon>Hexapoda</taxon>
        <taxon>Insecta</taxon>
        <taxon>Pterygota</taxon>
        <taxon>Neoptera</taxon>
        <taxon>Endopterygota</taxon>
        <taxon>Hymenoptera</taxon>
        <taxon>Apocrita</taxon>
        <taxon>Proctotrupomorpha</taxon>
        <taxon>Chalcidoidea</taxon>
        <taxon>Trichogrammatidae</taxon>
        <taxon>Trichogramma</taxon>
    </lineage>
</organism>
<proteinExistence type="predicted"/>
<protein>
    <submittedName>
        <fullName evidence="1">Uncharacterized protein</fullName>
    </submittedName>
</protein>
<accession>A0A6H5IX93</accession>
<gene>
    <name evidence="1" type="ORF">TBRA_LOCUS13454</name>
</gene>